<name>A0AAD4LJP5_9AGAM</name>
<dbReference type="AlphaFoldDB" id="A0AAD4LJP5"/>
<evidence type="ECO:0008006" key="4">
    <source>
        <dbReference type="Google" id="ProtNLM"/>
    </source>
</evidence>
<reference evidence="2" key="1">
    <citation type="submission" date="2022-01" db="EMBL/GenBank/DDBJ databases">
        <title>Comparative genomics reveals a dynamic genome evolution in the ectomycorrhizal milk-cap (Lactarius) mushrooms.</title>
        <authorList>
            <consortium name="DOE Joint Genome Institute"/>
            <person name="Lebreton A."/>
            <person name="Tang N."/>
            <person name="Kuo A."/>
            <person name="LaButti K."/>
            <person name="Drula E."/>
            <person name="Barry K."/>
            <person name="Clum A."/>
            <person name="Lipzen A."/>
            <person name="Mousain D."/>
            <person name="Ng V."/>
            <person name="Wang R."/>
            <person name="Wang X."/>
            <person name="Dai Y."/>
            <person name="Henrissat B."/>
            <person name="Grigoriev I.V."/>
            <person name="Guerin-Laguette A."/>
            <person name="Yu F."/>
            <person name="Martin F.M."/>
        </authorList>
    </citation>
    <scope>NUCLEOTIDE SEQUENCE</scope>
    <source>
        <strain evidence="2">QP</strain>
    </source>
</reference>
<gene>
    <name evidence="2" type="ORF">EDB92DRAFT_648840</name>
</gene>
<organism evidence="2 3">
    <name type="scientific">Lactarius akahatsu</name>
    <dbReference type="NCBI Taxonomy" id="416441"/>
    <lineage>
        <taxon>Eukaryota</taxon>
        <taxon>Fungi</taxon>
        <taxon>Dikarya</taxon>
        <taxon>Basidiomycota</taxon>
        <taxon>Agaricomycotina</taxon>
        <taxon>Agaricomycetes</taxon>
        <taxon>Russulales</taxon>
        <taxon>Russulaceae</taxon>
        <taxon>Lactarius</taxon>
    </lineage>
</organism>
<evidence type="ECO:0000313" key="2">
    <source>
        <dbReference type="EMBL" id="KAH8991716.1"/>
    </source>
</evidence>
<feature type="compositionally biased region" description="Polar residues" evidence="1">
    <location>
        <begin position="98"/>
        <end position="128"/>
    </location>
</feature>
<comment type="caution">
    <text evidence="2">The sequence shown here is derived from an EMBL/GenBank/DDBJ whole genome shotgun (WGS) entry which is preliminary data.</text>
</comment>
<dbReference type="EMBL" id="JAKELL010000025">
    <property type="protein sequence ID" value="KAH8991716.1"/>
    <property type="molecule type" value="Genomic_DNA"/>
</dbReference>
<dbReference type="Proteomes" id="UP001201163">
    <property type="component" value="Unassembled WGS sequence"/>
</dbReference>
<proteinExistence type="predicted"/>
<feature type="compositionally biased region" description="Polar residues" evidence="1">
    <location>
        <begin position="187"/>
        <end position="200"/>
    </location>
</feature>
<protein>
    <recommendedName>
        <fullName evidence="4">DEK C-terminal domain-containing protein</fullName>
    </recommendedName>
</protein>
<keyword evidence="3" id="KW-1185">Reference proteome</keyword>
<evidence type="ECO:0000313" key="3">
    <source>
        <dbReference type="Proteomes" id="UP001201163"/>
    </source>
</evidence>
<feature type="region of interest" description="Disordered" evidence="1">
    <location>
        <begin position="64"/>
        <end position="200"/>
    </location>
</feature>
<accession>A0AAD4LJP5</accession>
<evidence type="ECO:0000256" key="1">
    <source>
        <dbReference type="SAM" id="MobiDB-lite"/>
    </source>
</evidence>
<sequence length="200" mass="21152">MSTTDPEPGQISQVVLSIVSKGRENKSLSSLTPRLVRNDVEKELGLPKNTLDVPKYKDIVKRAINDAMQSEQPPGASASRDRKTGKTGSILKAGQSGGRSSLSKSAKSKVISDSDSAAEPTPSTSRSNVKLDMSAHADEESEPVRPSSKAKSKPVSGVAKRSSPATKTAQSGPKRKRVSAPIVLQVHNPTNPFQTPLISS</sequence>